<accession>A0A8S3YY59</accession>
<comment type="caution">
    <text evidence="2">The sequence shown here is derived from an EMBL/GenBank/DDBJ whole genome shotgun (WGS) entry which is preliminary data.</text>
</comment>
<evidence type="ECO:0000313" key="2">
    <source>
        <dbReference type="EMBL" id="CAG5122107.1"/>
    </source>
</evidence>
<dbReference type="EMBL" id="CAJHNH020001226">
    <property type="protein sequence ID" value="CAG5122107.1"/>
    <property type="molecule type" value="Genomic_DNA"/>
</dbReference>
<proteinExistence type="predicted"/>
<dbReference type="PANTHER" id="PTHR16207">
    <property type="entry name" value="SET DOMAIN-CONTAINING PROTEIN"/>
    <property type="match status" value="1"/>
</dbReference>
<dbReference type="Proteomes" id="UP000678393">
    <property type="component" value="Unassembled WGS sequence"/>
</dbReference>
<dbReference type="PANTHER" id="PTHR16207:SF11">
    <property type="entry name" value="SET DOMAIN-CONTAINING PROTEIN"/>
    <property type="match status" value="1"/>
</dbReference>
<dbReference type="GO" id="GO:0045814">
    <property type="term" value="P:negative regulation of gene expression, epigenetic"/>
    <property type="evidence" value="ECO:0007669"/>
    <property type="project" value="InterPro"/>
</dbReference>
<dbReference type="GO" id="GO:0005654">
    <property type="term" value="C:nucleoplasm"/>
    <property type="evidence" value="ECO:0007669"/>
    <property type="project" value="TreeGrafter"/>
</dbReference>
<gene>
    <name evidence="2" type="ORF">CUNI_LOCUS7665</name>
</gene>
<dbReference type="InterPro" id="IPR022188">
    <property type="entry name" value="TASOR_DUF3715"/>
</dbReference>
<dbReference type="OrthoDB" id="5960959at2759"/>
<dbReference type="Gene3D" id="3.90.228.10">
    <property type="match status" value="1"/>
</dbReference>
<dbReference type="Pfam" id="PF12509">
    <property type="entry name" value="DUF3715"/>
    <property type="match status" value="1"/>
</dbReference>
<sequence length="333" mass="37789">MEVMEQENQYNKHEANAIKRKPVPKPNGPVFTIPRLKKIKRELLTELPLDTHECQQEILSVIRKSFHFPISSVCHFFNRVQYVHNPDLTAKYLERRRDMKSNGYPDALLADTYAFLPLDSPSVVDKICRDGVRCGNQQFSGLGVSHMAVHLCKHADILTPMKPKYGDRLLLMVKLLKGKVKTVICKNVGVQLEPTPNYDCHIAKPNVDQSTQQPPHMMFYSSQLYVYEYGDFKIEDYPRQVLPYAVVYYTIREPQLPIPKNIVSTPVPAHKGMPPSALSSVPSSVSDPGPTNEVWRGRLHVQLMEGGNIFIEVVMLSYFVPLTLNNSAVGTLM</sequence>
<keyword evidence="3" id="KW-1185">Reference proteome</keyword>
<organism evidence="2 3">
    <name type="scientific">Candidula unifasciata</name>
    <dbReference type="NCBI Taxonomy" id="100452"/>
    <lineage>
        <taxon>Eukaryota</taxon>
        <taxon>Metazoa</taxon>
        <taxon>Spiralia</taxon>
        <taxon>Lophotrochozoa</taxon>
        <taxon>Mollusca</taxon>
        <taxon>Gastropoda</taxon>
        <taxon>Heterobranchia</taxon>
        <taxon>Euthyneura</taxon>
        <taxon>Panpulmonata</taxon>
        <taxon>Eupulmonata</taxon>
        <taxon>Stylommatophora</taxon>
        <taxon>Helicina</taxon>
        <taxon>Helicoidea</taxon>
        <taxon>Geomitridae</taxon>
        <taxon>Candidula</taxon>
    </lineage>
</organism>
<evidence type="ECO:0000313" key="3">
    <source>
        <dbReference type="Proteomes" id="UP000678393"/>
    </source>
</evidence>
<feature type="domain" description="TASOR pseudo-PARP" evidence="1">
    <location>
        <begin position="99"/>
        <end position="243"/>
    </location>
</feature>
<protein>
    <recommendedName>
        <fullName evidence="1">TASOR pseudo-PARP domain-containing protein</fullName>
    </recommendedName>
</protein>
<name>A0A8S3YY59_9EUPU</name>
<reference evidence="2" key="1">
    <citation type="submission" date="2021-04" db="EMBL/GenBank/DDBJ databases">
        <authorList>
            <consortium name="Molecular Ecology Group"/>
        </authorList>
    </citation>
    <scope>NUCLEOTIDE SEQUENCE</scope>
</reference>
<dbReference type="InterPro" id="IPR046432">
    <property type="entry name" value="TASOR"/>
</dbReference>
<evidence type="ECO:0000259" key="1">
    <source>
        <dbReference type="Pfam" id="PF12509"/>
    </source>
</evidence>
<dbReference type="AlphaFoldDB" id="A0A8S3YY59"/>